<dbReference type="InterPro" id="IPR032698">
    <property type="entry name" value="SirB1_N"/>
</dbReference>
<evidence type="ECO:0000259" key="1">
    <source>
        <dbReference type="Pfam" id="PF13369"/>
    </source>
</evidence>
<evidence type="ECO:0000313" key="2">
    <source>
        <dbReference type="EMBL" id="CAB5063419.1"/>
    </source>
</evidence>
<dbReference type="PANTHER" id="PTHR31350:SF21">
    <property type="entry name" value="F-BOX ONLY PROTEIN 21"/>
    <property type="match status" value="1"/>
</dbReference>
<dbReference type="Pfam" id="PF13369">
    <property type="entry name" value="Transglut_core2"/>
    <property type="match status" value="1"/>
</dbReference>
<proteinExistence type="predicted"/>
<dbReference type="AlphaFoldDB" id="A0A6J7UBB8"/>
<protein>
    <submittedName>
        <fullName evidence="2">Unannotated protein</fullName>
    </submittedName>
</protein>
<dbReference type="EMBL" id="CAFBQV010000067">
    <property type="protein sequence ID" value="CAB5063419.1"/>
    <property type="molecule type" value="Genomic_DNA"/>
</dbReference>
<sequence length="138" mass="16030">MLVRRLGIPISLSILAIEVAKRKDFDLLPIGMPGNFLVRSRHDDDQYFDPFRGADPLSSRECADLFLNLNPQARWSDSYLQPTSNRAVIIRMLTNLKMIYIQTNNTVGLRWVMRLRLMFTEVAVSENDQWARLMRSTN</sequence>
<name>A0A6J7UBB8_9ZZZZ</name>
<reference evidence="2" key="1">
    <citation type="submission" date="2020-05" db="EMBL/GenBank/DDBJ databases">
        <authorList>
            <person name="Chiriac C."/>
            <person name="Salcher M."/>
            <person name="Ghai R."/>
            <person name="Kavagutti S V."/>
        </authorList>
    </citation>
    <scope>NUCLEOTIDE SEQUENCE</scope>
</reference>
<gene>
    <name evidence="2" type="ORF">UFOPK4345_00548</name>
</gene>
<accession>A0A6J7UBB8</accession>
<organism evidence="2">
    <name type="scientific">freshwater metagenome</name>
    <dbReference type="NCBI Taxonomy" id="449393"/>
    <lineage>
        <taxon>unclassified sequences</taxon>
        <taxon>metagenomes</taxon>
        <taxon>ecological metagenomes</taxon>
    </lineage>
</organism>
<feature type="domain" description="Protein SirB1 N-terminal" evidence="1">
    <location>
        <begin position="2"/>
        <end position="93"/>
    </location>
</feature>
<dbReference type="PANTHER" id="PTHR31350">
    <property type="entry name" value="SI:DKEY-261L7.2"/>
    <property type="match status" value="1"/>
</dbReference>